<protein>
    <submittedName>
        <fullName evidence="9">Peptide/nickel transport system permease protein</fullName>
    </submittedName>
</protein>
<sequence>MMRRGRIEWLLGGGLVLIFLAISIAPGLFAGSPDAVAVTRRLEAPSAEFWFGTDETGRDVYARVVHGAGSTLGIVASAIILASLLGGSLGALAGFAGRLPDLILSRAADALLAFPPIILGVVLASTLGTGAGNLVLALAIIYAPVFFRVARAAALVEGGRAYVEAARTLGHGEWAVLTRHVARNVAPAVVLQCVILFPLALQIQAALGFLGLGVPPPSPDWGASLQESRNYLTVAPWLAIYPGLALLLAALATSLLGRALQAGGR</sequence>
<dbReference type="InterPro" id="IPR000515">
    <property type="entry name" value="MetI-like"/>
</dbReference>
<dbReference type="CDD" id="cd06261">
    <property type="entry name" value="TM_PBP2"/>
    <property type="match status" value="1"/>
</dbReference>
<name>A0A1M6N0M8_9PROT</name>
<evidence type="ECO:0000256" key="2">
    <source>
        <dbReference type="ARBA" id="ARBA00022448"/>
    </source>
</evidence>
<keyword evidence="4 7" id="KW-0812">Transmembrane</keyword>
<keyword evidence="6 7" id="KW-0472">Membrane</keyword>
<reference evidence="9 10" key="1">
    <citation type="submission" date="2016-11" db="EMBL/GenBank/DDBJ databases">
        <authorList>
            <person name="Jaros S."/>
            <person name="Januszkiewicz K."/>
            <person name="Wedrychowicz H."/>
        </authorList>
    </citation>
    <scope>NUCLEOTIDE SEQUENCE [LARGE SCALE GENOMIC DNA]</scope>
    <source>
        <strain evidence="9 10">DSM 14916</strain>
    </source>
</reference>
<organism evidence="9 10">
    <name type="scientific">Muricoccus roseus</name>
    <dbReference type="NCBI Taxonomy" id="198092"/>
    <lineage>
        <taxon>Bacteria</taxon>
        <taxon>Pseudomonadati</taxon>
        <taxon>Pseudomonadota</taxon>
        <taxon>Alphaproteobacteria</taxon>
        <taxon>Acetobacterales</taxon>
        <taxon>Roseomonadaceae</taxon>
        <taxon>Muricoccus</taxon>
    </lineage>
</organism>
<feature type="transmembrane region" description="Helical" evidence="7">
    <location>
        <begin position="72"/>
        <end position="95"/>
    </location>
</feature>
<evidence type="ECO:0000256" key="7">
    <source>
        <dbReference type="RuleBase" id="RU363032"/>
    </source>
</evidence>
<dbReference type="InterPro" id="IPR050366">
    <property type="entry name" value="BP-dependent_transpt_permease"/>
</dbReference>
<dbReference type="InterPro" id="IPR035906">
    <property type="entry name" value="MetI-like_sf"/>
</dbReference>
<evidence type="ECO:0000256" key="3">
    <source>
        <dbReference type="ARBA" id="ARBA00022475"/>
    </source>
</evidence>
<dbReference type="Pfam" id="PF00528">
    <property type="entry name" value="BPD_transp_1"/>
    <property type="match status" value="1"/>
</dbReference>
<keyword evidence="3" id="KW-1003">Cell membrane</keyword>
<evidence type="ECO:0000313" key="9">
    <source>
        <dbReference type="EMBL" id="SHJ89198.1"/>
    </source>
</evidence>
<proteinExistence type="inferred from homology"/>
<dbReference type="PANTHER" id="PTHR43386:SF25">
    <property type="entry name" value="PEPTIDE ABC TRANSPORTER PERMEASE PROTEIN"/>
    <property type="match status" value="1"/>
</dbReference>
<feature type="domain" description="ABC transmembrane type-1" evidence="8">
    <location>
        <begin position="68"/>
        <end position="257"/>
    </location>
</feature>
<comment type="subcellular location">
    <subcellularLocation>
        <location evidence="1 7">Cell membrane</location>
        <topology evidence="1 7">Multi-pass membrane protein</topology>
    </subcellularLocation>
</comment>
<dbReference type="AlphaFoldDB" id="A0A1M6N0M8"/>
<keyword evidence="5 7" id="KW-1133">Transmembrane helix</keyword>
<dbReference type="RefSeq" id="WP_073137351.1">
    <property type="nucleotide sequence ID" value="NZ_FQZF01000024.1"/>
</dbReference>
<dbReference type="Gene3D" id="1.10.3720.10">
    <property type="entry name" value="MetI-like"/>
    <property type="match status" value="1"/>
</dbReference>
<comment type="similarity">
    <text evidence="7">Belongs to the binding-protein-dependent transport system permease family.</text>
</comment>
<dbReference type="EMBL" id="FQZF01000024">
    <property type="protein sequence ID" value="SHJ89198.1"/>
    <property type="molecule type" value="Genomic_DNA"/>
</dbReference>
<evidence type="ECO:0000256" key="5">
    <source>
        <dbReference type="ARBA" id="ARBA00022989"/>
    </source>
</evidence>
<evidence type="ECO:0000313" key="10">
    <source>
        <dbReference type="Proteomes" id="UP000184387"/>
    </source>
</evidence>
<evidence type="ECO:0000256" key="6">
    <source>
        <dbReference type="ARBA" id="ARBA00023136"/>
    </source>
</evidence>
<accession>A0A1M6N0M8</accession>
<dbReference type="Proteomes" id="UP000184387">
    <property type="component" value="Unassembled WGS sequence"/>
</dbReference>
<dbReference type="GO" id="GO:0055085">
    <property type="term" value="P:transmembrane transport"/>
    <property type="evidence" value="ECO:0007669"/>
    <property type="project" value="InterPro"/>
</dbReference>
<evidence type="ECO:0000259" key="8">
    <source>
        <dbReference type="PROSITE" id="PS50928"/>
    </source>
</evidence>
<dbReference type="PANTHER" id="PTHR43386">
    <property type="entry name" value="OLIGOPEPTIDE TRANSPORT SYSTEM PERMEASE PROTEIN APPC"/>
    <property type="match status" value="1"/>
</dbReference>
<dbReference type="PROSITE" id="PS50928">
    <property type="entry name" value="ABC_TM1"/>
    <property type="match status" value="1"/>
</dbReference>
<dbReference type="STRING" id="198092.SAMN02745194_03648"/>
<feature type="transmembrane region" description="Helical" evidence="7">
    <location>
        <begin position="189"/>
        <end position="214"/>
    </location>
</feature>
<evidence type="ECO:0000256" key="4">
    <source>
        <dbReference type="ARBA" id="ARBA00022692"/>
    </source>
</evidence>
<dbReference type="SUPFAM" id="SSF161098">
    <property type="entry name" value="MetI-like"/>
    <property type="match status" value="1"/>
</dbReference>
<feature type="transmembrane region" description="Helical" evidence="7">
    <location>
        <begin position="107"/>
        <end position="125"/>
    </location>
</feature>
<gene>
    <name evidence="9" type="ORF">SAMN02745194_03648</name>
</gene>
<dbReference type="OrthoDB" id="9766870at2"/>
<keyword evidence="2 7" id="KW-0813">Transport</keyword>
<keyword evidence="10" id="KW-1185">Reference proteome</keyword>
<evidence type="ECO:0000256" key="1">
    <source>
        <dbReference type="ARBA" id="ARBA00004651"/>
    </source>
</evidence>
<feature type="transmembrane region" description="Helical" evidence="7">
    <location>
        <begin position="234"/>
        <end position="256"/>
    </location>
</feature>
<feature type="transmembrane region" description="Helical" evidence="7">
    <location>
        <begin position="131"/>
        <end position="150"/>
    </location>
</feature>
<dbReference type="GO" id="GO:0005886">
    <property type="term" value="C:plasma membrane"/>
    <property type="evidence" value="ECO:0007669"/>
    <property type="project" value="UniProtKB-SubCell"/>
</dbReference>